<organism evidence="1">
    <name type="scientific">Echinococcus granulosus</name>
    <name type="common">Hydatid tapeworm</name>
    <dbReference type="NCBI Taxonomy" id="6210"/>
    <lineage>
        <taxon>Eukaryota</taxon>
        <taxon>Metazoa</taxon>
        <taxon>Spiralia</taxon>
        <taxon>Lophotrochozoa</taxon>
        <taxon>Platyhelminthes</taxon>
        <taxon>Cestoda</taxon>
        <taxon>Eucestoda</taxon>
        <taxon>Cyclophyllidea</taxon>
        <taxon>Taeniidae</taxon>
        <taxon>Echinococcus</taxon>
        <taxon>Echinococcus granulosus group</taxon>
    </lineage>
</organism>
<name>A0A068WWF2_ECHGR</name>
<evidence type="ECO:0000313" key="2">
    <source>
        <dbReference type="Proteomes" id="UP000492820"/>
    </source>
</evidence>
<dbReference type="Proteomes" id="UP000492820">
    <property type="component" value="Unassembled WGS sequence"/>
</dbReference>
<accession>A0A068WWF2</accession>
<reference evidence="1 2" key="1">
    <citation type="journal article" date="2013" name="Nature">
        <title>The genomes of four tapeworm species reveal adaptations to parasitism.</title>
        <authorList>
            <person name="Tsai I.J."/>
            <person name="Zarowiecki M."/>
            <person name="Holroyd N."/>
            <person name="Garciarrubio A."/>
            <person name="Sanchez-Flores A."/>
            <person name="Brooks K.L."/>
            <person name="Tracey A."/>
            <person name="Bobes R.J."/>
            <person name="Fragoso G."/>
            <person name="Sciutto E."/>
            <person name="Aslett M."/>
            <person name="Beasley H."/>
            <person name="Bennett H.M."/>
            <person name="Cai J."/>
            <person name="Camicia F."/>
            <person name="Clark R."/>
            <person name="Cucher M."/>
            <person name="De Silva N."/>
            <person name="Day T.A."/>
            <person name="Deplazes P."/>
            <person name="Estrada K."/>
            <person name="Fernandez C."/>
            <person name="Holland P.W."/>
            <person name="Hou J."/>
            <person name="Hu S."/>
            <person name="Huckvale T."/>
            <person name="Hung S.S."/>
            <person name="Kamenetzky L."/>
            <person name="Keane J.A."/>
            <person name="Kiss F."/>
            <person name="Koziol U."/>
            <person name="Lambert O."/>
            <person name="Liu K."/>
            <person name="Luo X."/>
            <person name="Luo Y."/>
            <person name="Macchiaroli N."/>
            <person name="Nichol S."/>
            <person name="Paps J."/>
            <person name="Parkinson J."/>
            <person name="Pouchkina-Stantcheva N."/>
            <person name="Riddiford N."/>
            <person name="Rosenzvit M."/>
            <person name="Salinas G."/>
            <person name="Wasmuth J.D."/>
            <person name="Zamanian M."/>
            <person name="Zheng Y."/>
            <person name="Cai X."/>
            <person name="Soberon X."/>
            <person name="Olson P.D."/>
            <person name="Laclette J.P."/>
            <person name="Brehm K."/>
            <person name="Berriman M."/>
            <person name="Garciarrubio A."/>
            <person name="Bobes R.J."/>
            <person name="Fragoso G."/>
            <person name="Sanchez-Flores A."/>
            <person name="Estrada K."/>
            <person name="Cevallos M.A."/>
            <person name="Morett E."/>
            <person name="Gonzalez V."/>
            <person name="Portillo T."/>
            <person name="Ochoa-Leyva A."/>
            <person name="Jose M.V."/>
            <person name="Sciutto E."/>
            <person name="Landa A."/>
            <person name="Jimenez L."/>
            <person name="Valdes V."/>
            <person name="Carrero J.C."/>
            <person name="Larralde C."/>
            <person name="Morales-Montor J."/>
            <person name="Limon-Lason J."/>
            <person name="Soberon X."/>
            <person name="Laclette J.P."/>
        </authorList>
    </citation>
    <scope>NUCLEOTIDE SEQUENCE [LARGE SCALE GENOMIC DNA]</scope>
</reference>
<dbReference type="WBParaSite" id="EgrG_000069700">
    <property type="protein sequence ID" value="EgrG_000069700"/>
    <property type="gene ID" value="EgrG_000069700"/>
</dbReference>
<sequence>MLRLHTVAQICPLDVMQLDTIWVEEVLHLRSTERLTPLSHCKILFSKTPQITLADGRMIITTSFSRQILSPFLFTLYSSFA</sequence>
<evidence type="ECO:0000313" key="3">
    <source>
        <dbReference type="WBParaSite" id="EgrG_000069700"/>
    </source>
</evidence>
<reference evidence="3" key="3">
    <citation type="submission" date="2020-10" db="UniProtKB">
        <authorList>
            <consortium name="WormBaseParasite"/>
        </authorList>
    </citation>
    <scope>IDENTIFICATION</scope>
</reference>
<dbReference type="EMBL" id="LK028585">
    <property type="protein sequence ID" value="CDS21971.1"/>
    <property type="molecule type" value="Genomic_DNA"/>
</dbReference>
<gene>
    <name evidence="1" type="ORF">EgrG_000069700</name>
</gene>
<protein>
    <submittedName>
        <fullName evidence="1 3">Expressed protein</fullName>
    </submittedName>
</protein>
<evidence type="ECO:0000313" key="1">
    <source>
        <dbReference type="EMBL" id="CDS21971.1"/>
    </source>
</evidence>
<dbReference type="AlphaFoldDB" id="A0A068WWF2"/>
<reference evidence="1" key="2">
    <citation type="submission" date="2014-06" db="EMBL/GenBank/DDBJ databases">
        <authorList>
            <person name="Aslett M."/>
        </authorList>
    </citation>
    <scope>NUCLEOTIDE SEQUENCE</scope>
</reference>
<proteinExistence type="predicted"/>